<keyword evidence="2" id="KW-1185">Reference proteome</keyword>
<proteinExistence type="predicted"/>
<reference evidence="1 2" key="1">
    <citation type="submission" date="2023-09" db="EMBL/GenBank/DDBJ databases">
        <title>Nesidiocoris tenuis whole genome shotgun sequence.</title>
        <authorList>
            <person name="Shibata T."/>
            <person name="Shimoda M."/>
            <person name="Kobayashi T."/>
            <person name="Uehara T."/>
        </authorList>
    </citation>
    <scope>NUCLEOTIDE SEQUENCE [LARGE SCALE GENOMIC DNA]</scope>
    <source>
        <strain evidence="1 2">Japan</strain>
    </source>
</reference>
<organism evidence="1 2">
    <name type="scientific">Nesidiocoris tenuis</name>
    <dbReference type="NCBI Taxonomy" id="355587"/>
    <lineage>
        <taxon>Eukaryota</taxon>
        <taxon>Metazoa</taxon>
        <taxon>Ecdysozoa</taxon>
        <taxon>Arthropoda</taxon>
        <taxon>Hexapoda</taxon>
        <taxon>Insecta</taxon>
        <taxon>Pterygota</taxon>
        <taxon>Neoptera</taxon>
        <taxon>Paraneoptera</taxon>
        <taxon>Hemiptera</taxon>
        <taxon>Heteroptera</taxon>
        <taxon>Panheteroptera</taxon>
        <taxon>Cimicomorpha</taxon>
        <taxon>Miridae</taxon>
        <taxon>Dicyphina</taxon>
        <taxon>Nesidiocoris</taxon>
    </lineage>
</organism>
<dbReference type="Proteomes" id="UP001307889">
    <property type="component" value="Chromosome 1"/>
</dbReference>
<dbReference type="EMBL" id="AP028909">
    <property type="protein sequence ID" value="BES88230.1"/>
    <property type="molecule type" value="Genomic_DNA"/>
</dbReference>
<evidence type="ECO:0000313" key="2">
    <source>
        <dbReference type="Proteomes" id="UP001307889"/>
    </source>
</evidence>
<accession>A0ABN7ABL9</accession>
<gene>
    <name evidence="1" type="ORF">NTJ_01036</name>
</gene>
<name>A0ABN7ABL9_9HEMI</name>
<protein>
    <submittedName>
        <fullName evidence="1">Uncharacterized protein</fullName>
    </submittedName>
</protein>
<sequence>MICLASLKHSRVSPTLASPQLLGEPDVTRGEIVAGAEKTNWTQPTLARCVTLRRHLTGEGAHNKLELKSFRGMQANAGRRGRKLPNIIPTGVGNGSCTPDIKSTLTKLAD</sequence>
<evidence type="ECO:0000313" key="1">
    <source>
        <dbReference type="EMBL" id="BES88230.1"/>
    </source>
</evidence>